<comment type="caution">
    <text evidence="1">The sequence shown here is derived from an EMBL/GenBank/DDBJ whole genome shotgun (WGS) entry which is preliminary data.</text>
</comment>
<dbReference type="SUPFAM" id="SSF56672">
    <property type="entry name" value="DNA/RNA polymerases"/>
    <property type="match status" value="1"/>
</dbReference>
<gene>
    <name evidence="1" type="ORF">GMARGA_LOCUS39533</name>
</gene>
<dbReference type="InterPro" id="IPR043502">
    <property type="entry name" value="DNA/RNA_pol_sf"/>
</dbReference>
<keyword evidence="2" id="KW-1185">Reference proteome</keyword>
<proteinExistence type="predicted"/>
<name>A0ABN7X698_GIGMA</name>
<dbReference type="InterPro" id="IPR032567">
    <property type="entry name" value="RTL1-rel"/>
</dbReference>
<evidence type="ECO:0000313" key="2">
    <source>
        <dbReference type="Proteomes" id="UP000789901"/>
    </source>
</evidence>
<sequence length="108" mass="12266">CKNHLSSSTSFNTDTTGKQIFMVQVFTAIACSSCSSEPQNSPLALSEKYIEFSNVFDRKEADKLPENRHYDCAIDLLPGMQPPWGPIYSLSIQELETLRKYIEENLEK</sequence>
<dbReference type="EMBL" id="CAJVQB010094899">
    <property type="protein sequence ID" value="CAG8849121.1"/>
    <property type="molecule type" value="Genomic_DNA"/>
</dbReference>
<protein>
    <submittedName>
        <fullName evidence="1">37133_t:CDS:1</fullName>
    </submittedName>
</protein>
<accession>A0ABN7X698</accession>
<organism evidence="1 2">
    <name type="scientific">Gigaspora margarita</name>
    <dbReference type="NCBI Taxonomy" id="4874"/>
    <lineage>
        <taxon>Eukaryota</taxon>
        <taxon>Fungi</taxon>
        <taxon>Fungi incertae sedis</taxon>
        <taxon>Mucoromycota</taxon>
        <taxon>Glomeromycotina</taxon>
        <taxon>Glomeromycetes</taxon>
        <taxon>Diversisporales</taxon>
        <taxon>Gigasporaceae</taxon>
        <taxon>Gigaspora</taxon>
    </lineage>
</organism>
<dbReference type="PANTHER" id="PTHR15503">
    <property type="entry name" value="LDOC1 RELATED"/>
    <property type="match status" value="1"/>
</dbReference>
<feature type="non-terminal residue" evidence="1">
    <location>
        <position position="1"/>
    </location>
</feature>
<evidence type="ECO:0000313" key="1">
    <source>
        <dbReference type="EMBL" id="CAG8849121.1"/>
    </source>
</evidence>
<feature type="non-terminal residue" evidence="1">
    <location>
        <position position="108"/>
    </location>
</feature>
<dbReference type="Proteomes" id="UP000789901">
    <property type="component" value="Unassembled WGS sequence"/>
</dbReference>
<reference evidence="1 2" key="1">
    <citation type="submission" date="2021-06" db="EMBL/GenBank/DDBJ databases">
        <authorList>
            <person name="Kallberg Y."/>
            <person name="Tangrot J."/>
            <person name="Rosling A."/>
        </authorList>
    </citation>
    <scope>NUCLEOTIDE SEQUENCE [LARGE SCALE GENOMIC DNA]</scope>
    <source>
        <strain evidence="1 2">120-4 pot B 10/14</strain>
    </source>
</reference>
<dbReference type="PANTHER" id="PTHR15503:SF22">
    <property type="entry name" value="TRANSPOSON TY3-I GAG POLYPROTEIN"/>
    <property type="match status" value="1"/>
</dbReference>